<dbReference type="InterPro" id="IPR035396">
    <property type="entry name" value="Bac_rhamnosid6H"/>
</dbReference>
<sequence>MLKAVKLRTEYLENPLGIDIEKPRFGWNLEGDGKRQTAFEIRAAHSEAALADSEIWSSGKVASSSMQHHEYGRKLQSRERVYWQIRVWDEEDAAGEWSEAAVFEMGLLERADWKAEWITGDYEPKAGQRYPADEFRRVFEENADDIASARLYITACGIYETCLNGTRVGDQVLTPGVTCYDTRNQYQTYDVTQLLKSGKNTWDISLGDGWFRGKMGVFGYSSVYGDTSCVIGQLEITKKDGTTSTIVTDAEFAWSNDGPVRFNDMKDGETVEGGKLPSYSGNAKVAEWDSILCCSNSVPVLEQETLMPQVLVTPDGSTVLDFGQNIAGYMAFSVQGHAGHTVKMQMGEMLDEKGNFTVKNLITEDTTPDFIPDCCDDTRFQTMVYTCGSSEREYWKPKFCVQGFQYVKLENWPEEVKPEHFQAIAVYSDMDVTAKFRCSSKNVEKLVENTLWSMKGNFLDVPTDCPTRERAAWLGDAQLFFDTGCYFMDFTAFFRKWMRDVFDDQAPDGKVYNIVPRGSEHGGMNEFVEGSSGWTDAGILIPYRYWKHFGDTRMLQDCYEPMKRLAEFMVSRMGDTSDSELDKKLEPSEYRQYVVTTGFHFGEWNEPGSTSMDVTLPKYEEATAYLAYSLRCMAEMAEAVGKEEDAEKYRDLSEKVKAAYQYYFMKNDTVDSKRMCQYVRPLALGLTDERSLKNVQEGLSRIAKESKYHVGTGFLSTPFVLNMLSQSGDTEAAYKMLENEKYPSWIYEIGQGATTIWESWDGIASRNHYSNGACCDWIFHTVGGIRIAGENRFEIAPVPGGSLTEASLEYQSLYGKVCCAWKKEDGKTVYTVEIPAGCEAQIRIPGYDVRVIEAGSYTFL</sequence>
<name>A0A3R8KVB4_9FIRM</name>
<gene>
    <name evidence="8" type="ORF">EBB54_03245</name>
</gene>
<evidence type="ECO:0000259" key="4">
    <source>
        <dbReference type="Pfam" id="PF05592"/>
    </source>
</evidence>
<dbReference type="GO" id="GO:0005975">
    <property type="term" value="P:carbohydrate metabolic process"/>
    <property type="evidence" value="ECO:0007669"/>
    <property type="project" value="InterPro"/>
</dbReference>
<dbReference type="Pfam" id="PF25788">
    <property type="entry name" value="Ig_Rha78A_N"/>
    <property type="match status" value="1"/>
</dbReference>
<dbReference type="Gene3D" id="2.60.120.260">
    <property type="entry name" value="Galactose-binding domain-like"/>
    <property type="match status" value="2"/>
</dbReference>
<dbReference type="InterPro" id="IPR035398">
    <property type="entry name" value="Bac_rhamnosid_C"/>
</dbReference>
<dbReference type="InterPro" id="IPR016007">
    <property type="entry name" value="Alpha_rhamnosid"/>
</dbReference>
<dbReference type="EMBL" id="RHJS01000002">
    <property type="protein sequence ID" value="RRK30504.1"/>
    <property type="molecule type" value="Genomic_DNA"/>
</dbReference>
<evidence type="ECO:0000313" key="9">
    <source>
        <dbReference type="Proteomes" id="UP000274920"/>
    </source>
</evidence>
<dbReference type="Pfam" id="PF05592">
    <property type="entry name" value="Bac_rhamnosid"/>
    <property type="match status" value="1"/>
</dbReference>
<dbReference type="PANTHER" id="PTHR33307">
    <property type="entry name" value="ALPHA-RHAMNOSIDASE (EUROFUNG)"/>
    <property type="match status" value="1"/>
</dbReference>
<evidence type="ECO:0000313" key="8">
    <source>
        <dbReference type="EMBL" id="RRK30504.1"/>
    </source>
</evidence>
<dbReference type="SUPFAM" id="SSF48208">
    <property type="entry name" value="Six-hairpin glycosidases"/>
    <property type="match status" value="1"/>
</dbReference>
<dbReference type="Gene3D" id="1.50.10.10">
    <property type="match status" value="1"/>
</dbReference>
<evidence type="ECO:0000259" key="6">
    <source>
        <dbReference type="Pfam" id="PF17389"/>
    </source>
</evidence>
<dbReference type="InterPro" id="IPR008928">
    <property type="entry name" value="6-hairpin_glycosidase_sf"/>
</dbReference>
<dbReference type="EC" id="3.2.1.40" evidence="2"/>
<feature type="domain" description="Alpha-L-rhamnosidase concanavalin-like" evidence="4">
    <location>
        <begin position="313"/>
        <end position="427"/>
    </location>
</feature>
<dbReference type="PIRSF" id="PIRSF010631">
    <property type="entry name" value="A-rhamnsds"/>
    <property type="match status" value="1"/>
</dbReference>
<keyword evidence="3" id="KW-0378">Hydrolase</keyword>
<dbReference type="Proteomes" id="UP000274920">
    <property type="component" value="Unassembled WGS sequence"/>
</dbReference>
<dbReference type="InterPro" id="IPR013783">
    <property type="entry name" value="Ig-like_fold"/>
</dbReference>
<evidence type="ECO:0000259" key="7">
    <source>
        <dbReference type="Pfam" id="PF17390"/>
    </source>
</evidence>
<organism evidence="8 9">
    <name type="scientific">Schaedlerella arabinosiphila</name>
    <dbReference type="NCBI Taxonomy" id="2044587"/>
    <lineage>
        <taxon>Bacteria</taxon>
        <taxon>Bacillati</taxon>
        <taxon>Bacillota</taxon>
        <taxon>Clostridia</taxon>
        <taxon>Lachnospirales</taxon>
        <taxon>Lachnospiraceae</taxon>
        <taxon>Schaedlerella</taxon>
    </lineage>
</organism>
<dbReference type="RefSeq" id="WP_125126322.1">
    <property type="nucleotide sequence ID" value="NZ_RHJS01000002.1"/>
</dbReference>
<dbReference type="AlphaFoldDB" id="A0A3R8KVB4"/>
<protein>
    <recommendedName>
        <fullName evidence="2">alpha-L-rhamnosidase</fullName>
        <ecNumber evidence="2">3.2.1.40</ecNumber>
    </recommendedName>
</protein>
<dbReference type="InterPro" id="IPR008902">
    <property type="entry name" value="Rhamnosid_concanavalin"/>
</dbReference>
<keyword evidence="9" id="KW-1185">Reference proteome</keyword>
<dbReference type="Pfam" id="PF17390">
    <property type="entry name" value="Bac_rhamnosid_C"/>
    <property type="match status" value="1"/>
</dbReference>
<dbReference type="Pfam" id="PF17389">
    <property type="entry name" value="Bac_rhamnosid6H"/>
    <property type="match status" value="1"/>
</dbReference>
<dbReference type="Gene3D" id="2.60.420.10">
    <property type="entry name" value="Maltose phosphorylase, domain 3"/>
    <property type="match status" value="1"/>
</dbReference>
<evidence type="ECO:0000259" key="5">
    <source>
        <dbReference type="Pfam" id="PF08531"/>
    </source>
</evidence>
<evidence type="ECO:0000256" key="2">
    <source>
        <dbReference type="ARBA" id="ARBA00012652"/>
    </source>
</evidence>
<evidence type="ECO:0000256" key="1">
    <source>
        <dbReference type="ARBA" id="ARBA00001445"/>
    </source>
</evidence>
<reference evidence="8" key="1">
    <citation type="submission" date="2018-10" db="EMBL/GenBank/DDBJ databases">
        <title>Schaedlerella arabinophila gen. nov. sp. nov., isolated from the mouse intestinal tract and comparative analysis with the genome of the closely related altered Schaedler flora strain ASF502.</title>
        <authorList>
            <person name="Miyake S."/>
            <person name="Soh M."/>
            <person name="Seedorf H."/>
        </authorList>
    </citation>
    <scope>NUCLEOTIDE SEQUENCE [LARGE SCALE GENOMIC DNA]</scope>
    <source>
        <strain evidence="8">DSM 106076</strain>
    </source>
</reference>
<dbReference type="PANTHER" id="PTHR33307:SF6">
    <property type="entry name" value="ALPHA-RHAMNOSIDASE (EUROFUNG)-RELATED"/>
    <property type="match status" value="1"/>
</dbReference>
<comment type="catalytic activity">
    <reaction evidence="1">
        <text>Hydrolysis of terminal non-reducing alpha-L-rhamnose residues in alpha-L-rhamnosides.</text>
        <dbReference type="EC" id="3.2.1.40"/>
    </reaction>
</comment>
<dbReference type="InterPro" id="IPR013737">
    <property type="entry name" value="Bac_rhamnosid_N"/>
</dbReference>
<comment type="caution">
    <text evidence="8">The sequence shown here is derived from an EMBL/GenBank/DDBJ whole genome shotgun (WGS) entry which is preliminary data.</text>
</comment>
<accession>A0A3R8KVB4</accession>
<dbReference type="Pfam" id="PF08531">
    <property type="entry name" value="Bac_rhamnosid_N"/>
    <property type="match status" value="1"/>
</dbReference>
<feature type="domain" description="Bacterial alpha-L-rhamnosidase N-terminal" evidence="5">
    <location>
        <begin position="145"/>
        <end position="274"/>
    </location>
</feature>
<dbReference type="GO" id="GO:0030596">
    <property type="term" value="F:alpha-L-rhamnosidase activity"/>
    <property type="evidence" value="ECO:0007669"/>
    <property type="project" value="UniProtKB-EC"/>
</dbReference>
<evidence type="ECO:0000256" key="3">
    <source>
        <dbReference type="ARBA" id="ARBA00022801"/>
    </source>
</evidence>
<dbReference type="InterPro" id="IPR012341">
    <property type="entry name" value="6hp_glycosidase-like_sf"/>
</dbReference>
<dbReference type="Gene3D" id="2.60.40.10">
    <property type="entry name" value="Immunoglobulins"/>
    <property type="match status" value="1"/>
</dbReference>
<feature type="domain" description="Alpha-L-rhamnosidase six-hairpin glycosidase" evidence="6">
    <location>
        <begin position="433"/>
        <end position="782"/>
    </location>
</feature>
<proteinExistence type="predicted"/>
<feature type="domain" description="Alpha-L-rhamnosidase C-terminal" evidence="7">
    <location>
        <begin position="792"/>
        <end position="851"/>
    </location>
</feature>